<organism evidence="8 9">
    <name type="scientific">Allacma fusca</name>
    <dbReference type="NCBI Taxonomy" id="39272"/>
    <lineage>
        <taxon>Eukaryota</taxon>
        <taxon>Metazoa</taxon>
        <taxon>Ecdysozoa</taxon>
        <taxon>Arthropoda</taxon>
        <taxon>Hexapoda</taxon>
        <taxon>Collembola</taxon>
        <taxon>Symphypleona</taxon>
        <taxon>Sminthuridae</taxon>
        <taxon>Allacma</taxon>
    </lineage>
</organism>
<dbReference type="EMBL" id="CAJVCH010547223">
    <property type="protein sequence ID" value="CAG7828374.1"/>
    <property type="molecule type" value="Genomic_DNA"/>
</dbReference>
<dbReference type="OrthoDB" id="1724632at2759"/>
<comment type="caution">
    <text evidence="6">Lacks conserved residue(s) required for the propagation of feature annotation.</text>
</comment>
<evidence type="ECO:0000256" key="4">
    <source>
        <dbReference type="ARBA" id="ARBA00022755"/>
    </source>
</evidence>
<dbReference type="InterPro" id="IPR025777">
    <property type="entry name" value="GMPS_ATP_PPase_dom"/>
</dbReference>
<dbReference type="GO" id="GO:0005524">
    <property type="term" value="F:ATP binding"/>
    <property type="evidence" value="ECO:0007669"/>
    <property type="project" value="UniProtKB-UniRule"/>
</dbReference>
<evidence type="ECO:0000256" key="5">
    <source>
        <dbReference type="ARBA" id="ARBA00022840"/>
    </source>
</evidence>
<feature type="non-terminal residue" evidence="8">
    <location>
        <position position="1"/>
    </location>
</feature>
<reference evidence="8" key="1">
    <citation type="submission" date="2021-06" db="EMBL/GenBank/DDBJ databases">
        <authorList>
            <person name="Hodson N. C."/>
            <person name="Mongue J. A."/>
            <person name="Jaron S. K."/>
        </authorList>
    </citation>
    <scope>NUCLEOTIDE SEQUENCE</scope>
</reference>
<evidence type="ECO:0000259" key="7">
    <source>
        <dbReference type="PROSITE" id="PS51553"/>
    </source>
</evidence>
<dbReference type="PANTHER" id="PTHR11922">
    <property type="entry name" value="GMP SYNTHASE-RELATED"/>
    <property type="match status" value="1"/>
</dbReference>
<keyword evidence="2 6" id="KW-0547">Nucleotide-binding</keyword>
<gene>
    <name evidence="8" type="ORF">AFUS01_LOCUS38305</name>
</gene>
<keyword evidence="4 6" id="KW-0658">Purine biosynthesis</keyword>
<evidence type="ECO:0000256" key="2">
    <source>
        <dbReference type="ARBA" id="ARBA00022741"/>
    </source>
</evidence>
<dbReference type="GO" id="GO:0003921">
    <property type="term" value="F:GMP synthase activity"/>
    <property type="evidence" value="ECO:0007669"/>
    <property type="project" value="InterPro"/>
</dbReference>
<dbReference type="PANTHER" id="PTHR11922:SF2">
    <property type="entry name" value="GMP SYNTHASE [GLUTAMINE-HYDROLYZING]"/>
    <property type="match status" value="1"/>
</dbReference>
<evidence type="ECO:0000256" key="1">
    <source>
        <dbReference type="ARBA" id="ARBA00022598"/>
    </source>
</evidence>
<dbReference type="GO" id="GO:0005829">
    <property type="term" value="C:cytosol"/>
    <property type="evidence" value="ECO:0007669"/>
    <property type="project" value="TreeGrafter"/>
</dbReference>
<dbReference type="AlphaFoldDB" id="A0A8J2PLR5"/>
<feature type="non-terminal residue" evidence="8">
    <location>
        <position position="81"/>
    </location>
</feature>
<protein>
    <recommendedName>
        <fullName evidence="7">GMPS ATP-PPase domain-containing protein</fullName>
    </recommendedName>
</protein>
<keyword evidence="1" id="KW-0436">Ligase</keyword>
<dbReference type="Proteomes" id="UP000708208">
    <property type="component" value="Unassembled WGS sequence"/>
</dbReference>
<evidence type="ECO:0000313" key="8">
    <source>
        <dbReference type="EMBL" id="CAG7828374.1"/>
    </source>
</evidence>
<name>A0A8J2PLR5_9HEXA</name>
<accession>A0A8J2PLR5</accession>
<keyword evidence="9" id="KW-1185">Reference proteome</keyword>
<proteinExistence type="predicted"/>
<evidence type="ECO:0000256" key="6">
    <source>
        <dbReference type="PROSITE-ProRule" id="PRU00886"/>
    </source>
</evidence>
<evidence type="ECO:0000256" key="3">
    <source>
        <dbReference type="ARBA" id="ARBA00022749"/>
    </source>
</evidence>
<dbReference type="PROSITE" id="PS51553">
    <property type="entry name" value="GMPS_ATP_PPASE"/>
    <property type="match status" value="1"/>
</dbReference>
<keyword evidence="5 6" id="KW-0067">ATP-binding</keyword>
<evidence type="ECO:0000313" key="9">
    <source>
        <dbReference type="Proteomes" id="UP000708208"/>
    </source>
</evidence>
<feature type="domain" description="GMPS ATP-PPase" evidence="7">
    <location>
        <begin position="1"/>
        <end position="81"/>
    </location>
</feature>
<keyword evidence="3 6" id="KW-0332">GMP biosynthesis</keyword>
<sequence length="81" mass="9030">VRASYLFYVGTTNIPIDPNNPQKLVPSKQLSFVTEPEEKRKIIGDIFMKVAENVIESMNLNPDEVLLGQGTLRPDLIESAS</sequence>
<comment type="caution">
    <text evidence="8">The sequence shown here is derived from an EMBL/GenBank/DDBJ whole genome shotgun (WGS) entry which is preliminary data.</text>
</comment>